<keyword evidence="4" id="KW-1185">Reference proteome</keyword>
<proteinExistence type="predicted"/>
<accession>A0ABP0XEN1</accession>
<evidence type="ECO:0000313" key="4">
    <source>
        <dbReference type="Proteomes" id="UP001497444"/>
    </source>
</evidence>
<reference evidence="3" key="1">
    <citation type="submission" date="2024-02" db="EMBL/GenBank/DDBJ databases">
        <authorList>
            <consortium name="ELIXIR-Norway"/>
            <consortium name="Elixir Norway"/>
        </authorList>
    </citation>
    <scope>NUCLEOTIDE SEQUENCE</scope>
</reference>
<organism evidence="3 4">
    <name type="scientific">Sphagnum jensenii</name>
    <dbReference type="NCBI Taxonomy" id="128206"/>
    <lineage>
        <taxon>Eukaryota</taxon>
        <taxon>Viridiplantae</taxon>
        <taxon>Streptophyta</taxon>
        <taxon>Embryophyta</taxon>
        <taxon>Bryophyta</taxon>
        <taxon>Sphagnophytina</taxon>
        <taxon>Sphagnopsida</taxon>
        <taxon>Sphagnales</taxon>
        <taxon>Sphagnaceae</taxon>
        <taxon>Sphagnum</taxon>
    </lineage>
</organism>
<protein>
    <submittedName>
        <fullName evidence="3">Uncharacterized protein</fullName>
    </submittedName>
</protein>
<gene>
    <name evidence="3" type="ORF">CSSPJE1EN1_LOCUS22512</name>
</gene>
<evidence type="ECO:0000313" key="3">
    <source>
        <dbReference type="EMBL" id="CAK9277034.1"/>
    </source>
</evidence>
<name>A0ABP0XEN1_9BRYO</name>
<evidence type="ECO:0000256" key="1">
    <source>
        <dbReference type="SAM" id="MobiDB-lite"/>
    </source>
</evidence>
<dbReference type="EMBL" id="OZ020103">
    <property type="protein sequence ID" value="CAK9277034.1"/>
    <property type="molecule type" value="Genomic_DNA"/>
</dbReference>
<feature type="region of interest" description="Disordered" evidence="1">
    <location>
        <begin position="199"/>
        <end position="218"/>
    </location>
</feature>
<feature type="compositionally biased region" description="Low complexity" evidence="1">
    <location>
        <begin position="201"/>
        <end position="210"/>
    </location>
</feature>
<keyword evidence="2" id="KW-0812">Transmembrane</keyword>
<sequence length="251" mass="27490">MASSSSTQFSFACVFSKFVWRSLHSVATTIIIITTFVSFSFSSCVSETRPHLVSDQANQAGNEPFSSHKMETETEIIVSANANPKVVSSVCSSYLLVHRGFLVLVAIPNNVHAKEISTLRCNVFTVESGSRRIRRGGFCVEKNCADLSFVRVDCLSELVQLFLQSVSRSSFCSLSHHPQAAGRSCNLQDKGVVRRIAKDLSSPSSSPSSSDCGQKESSEESQRVVIAFFFSALNYRKGFSSEDLDMRVAAK</sequence>
<dbReference type="Proteomes" id="UP001497444">
    <property type="component" value="Chromosome 8"/>
</dbReference>
<feature type="transmembrane region" description="Helical" evidence="2">
    <location>
        <begin position="18"/>
        <end position="41"/>
    </location>
</feature>
<evidence type="ECO:0000256" key="2">
    <source>
        <dbReference type="SAM" id="Phobius"/>
    </source>
</evidence>
<keyword evidence="2" id="KW-0472">Membrane</keyword>
<keyword evidence="2" id="KW-1133">Transmembrane helix</keyword>